<evidence type="ECO:0000256" key="12">
    <source>
        <dbReference type="ARBA" id="ARBA00023242"/>
    </source>
</evidence>
<evidence type="ECO:0000256" key="6">
    <source>
        <dbReference type="ARBA" id="ARBA00022574"/>
    </source>
</evidence>
<dbReference type="GO" id="GO:0032527">
    <property type="term" value="P:protein exit from endoplasmic reticulum"/>
    <property type="evidence" value="ECO:0007669"/>
    <property type="project" value="TreeGrafter"/>
</dbReference>
<comment type="caution">
    <text evidence="14">The sequence shown here is derived from an EMBL/GenBank/DDBJ whole genome shotgun (WGS) entry which is preliminary data.</text>
</comment>
<dbReference type="InterPro" id="IPR036322">
    <property type="entry name" value="WD40_repeat_dom_sf"/>
</dbReference>
<reference evidence="14 15" key="1">
    <citation type="submission" date="2018-08" db="EMBL/GenBank/DDBJ databases">
        <title>Draft genome of the lignicolous fungus Coniochaeta pulveracea.</title>
        <authorList>
            <person name="Borstlap C.J."/>
            <person name="De Witt R.N."/>
            <person name="Botha A."/>
            <person name="Volschenk H."/>
        </authorList>
    </citation>
    <scope>NUCLEOTIDE SEQUENCE [LARGE SCALE GENOMIC DNA]</scope>
    <source>
        <strain evidence="14 15">CAB683</strain>
    </source>
</reference>
<keyword evidence="7" id="KW-0677">Repeat</keyword>
<keyword evidence="6 13" id="KW-0853">WD repeat</keyword>
<dbReference type="EMBL" id="QVQW01000002">
    <property type="protein sequence ID" value="RKU49306.1"/>
    <property type="molecule type" value="Genomic_DNA"/>
</dbReference>
<protein>
    <recommendedName>
        <fullName evidence="4">Protein transport protein SEC13</fullName>
    </recommendedName>
    <alternativeName>
        <fullName evidence="3">Protein transport protein sec13</fullName>
    </alternativeName>
</protein>
<dbReference type="PANTHER" id="PTHR11024:SF2">
    <property type="entry name" value="PROTEIN SEC13 HOMOLOG"/>
    <property type="match status" value="1"/>
</dbReference>
<evidence type="ECO:0000256" key="7">
    <source>
        <dbReference type="ARBA" id="ARBA00022737"/>
    </source>
</evidence>
<feature type="repeat" description="WD" evidence="13">
    <location>
        <begin position="266"/>
        <end position="298"/>
    </location>
</feature>
<dbReference type="PROSITE" id="PS50082">
    <property type="entry name" value="WD_REPEATS_2"/>
    <property type="match status" value="3"/>
</dbReference>
<evidence type="ECO:0000256" key="3">
    <source>
        <dbReference type="ARBA" id="ARBA00013473"/>
    </source>
</evidence>
<comment type="subcellular location">
    <subcellularLocation>
        <location evidence="1">Nucleus</location>
        <location evidence="1">Nuclear pore complex</location>
    </subcellularLocation>
</comment>
<comment type="similarity">
    <text evidence="2">Belongs to the WD repeat SEC13 family.</text>
</comment>
<evidence type="ECO:0000313" key="14">
    <source>
        <dbReference type="EMBL" id="RKU49306.1"/>
    </source>
</evidence>
<dbReference type="GO" id="GO:0030127">
    <property type="term" value="C:COPII vesicle coat"/>
    <property type="evidence" value="ECO:0007669"/>
    <property type="project" value="TreeGrafter"/>
</dbReference>
<dbReference type="FunFam" id="2.130.10.10:FF:000017">
    <property type="entry name" value="SEC13 homolog (S. cerevisiae)"/>
    <property type="match status" value="1"/>
</dbReference>
<name>A0A420YNB9_9PEZI</name>
<dbReference type="GO" id="GO:0031080">
    <property type="term" value="C:nuclear pore outer ring"/>
    <property type="evidence" value="ECO:0007669"/>
    <property type="project" value="TreeGrafter"/>
</dbReference>
<dbReference type="SUPFAM" id="SSF50978">
    <property type="entry name" value="WD40 repeat-like"/>
    <property type="match status" value="1"/>
</dbReference>
<dbReference type="Pfam" id="PF00400">
    <property type="entry name" value="WD40"/>
    <property type="match status" value="6"/>
</dbReference>
<dbReference type="InterPro" id="IPR015943">
    <property type="entry name" value="WD40/YVTN_repeat-like_dom_sf"/>
</dbReference>
<gene>
    <name evidence="14" type="primary">SEC13</name>
    <name evidence="14" type="ORF">DL546_009811</name>
</gene>
<dbReference type="GO" id="GO:0051028">
    <property type="term" value="P:mRNA transport"/>
    <property type="evidence" value="ECO:0007669"/>
    <property type="project" value="UniProtKB-KW"/>
</dbReference>
<dbReference type="PROSITE" id="PS50294">
    <property type="entry name" value="WD_REPEATS_REGION"/>
    <property type="match status" value="2"/>
</dbReference>
<evidence type="ECO:0000256" key="13">
    <source>
        <dbReference type="PROSITE-ProRule" id="PRU00221"/>
    </source>
</evidence>
<keyword evidence="15" id="KW-1185">Reference proteome</keyword>
<dbReference type="InterPro" id="IPR001680">
    <property type="entry name" value="WD40_rpt"/>
</dbReference>
<evidence type="ECO:0000256" key="11">
    <source>
        <dbReference type="ARBA" id="ARBA00023132"/>
    </source>
</evidence>
<organism evidence="14 15">
    <name type="scientific">Coniochaeta pulveracea</name>
    <dbReference type="NCBI Taxonomy" id="177199"/>
    <lineage>
        <taxon>Eukaryota</taxon>
        <taxon>Fungi</taxon>
        <taxon>Dikarya</taxon>
        <taxon>Ascomycota</taxon>
        <taxon>Pezizomycotina</taxon>
        <taxon>Sordariomycetes</taxon>
        <taxon>Sordariomycetidae</taxon>
        <taxon>Coniochaetales</taxon>
        <taxon>Coniochaetaceae</taxon>
        <taxon>Coniochaeta</taxon>
    </lineage>
</organism>
<feature type="repeat" description="WD" evidence="13">
    <location>
        <begin position="53"/>
        <end position="86"/>
    </location>
</feature>
<feature type="repeat" description="WD" evidence="13">
    <location>
        <begin position="220"/>
        <end position="254"/>
    </location>
</feature>
<keyword evidence="11" id="KW-0906">Nuclear pore complex</keyword>
<keyword evidence="12" id="KW-0539">Nucleus</keyword>
<dbReference type="SMART" id="SM00320">
    <property type="entry name" value="WD40"/>
    <property type="match status" value="6"/>
</dbReference>
<evidence type="ECO:0000256" key="1">
    <source>
        <dbReference type="ARBA" id="ARBA00004567"/>
    </source>
</evidence>
<dbReference type="Gene3D" id="2.130.10.10">
    <property type="entry name" value="YVTN repeat-like/Quinoprotein amine dehydrogenase"/>
    <property type="match status" value="1"/>
</dbReference>
<accession>A0A420YNB9</accession>
<evidence type="ECO:0000256" key="5">
    <source>
        <dbReference type="ARBA" id="ARBA00022448"/>
    </source>
</evidence>
<keyword evidence="8" id="KW-0509">mRNA transport</keyword>
<evidence type="ECO:0000256" key="10">
    <source>
        <dbReference type="ARBA" id="ARBA00023010"/>
    </source>
</evidence>
<dbReference type="InterPro" id="IPR037363">
    <property type="entry name" value="Sec13/Seh1_fam"/>
</dbReference>
<sequence length="313" mass="34278">MAATQVITNSGHDDMIHDAVLDYYGRRLATCSSDRTIKIFEIEGETQRLIETLKGHEGAVWCVSWAHPKYGNILASAGYDGKVFIWREQPSTSQTGAAGASAWTRVFDFALHKASVNAVAWAPHEAGCLLACASSDGQVSVLEFRDNSTQPEHTLFPAHGLGVNAVSWAPASAPGSIVSSSPGPNATGNRRFVTGGCDNTLKIWVYDHASNSYKLEREPLTGHTDWVRDVAWSPTVLQKSYIASASQDKTVRIWTSDGNNSWSSKVLNFDDAVWRVSWSLSGNVLAVSSQDNKVTLWKENLKGQWECVKTMEE</sequence>
<dbReference type="GO" id="GO:0090114">
    <property type="term" value="P:COPII-coated vesicle budding"/>
    <property type="evidence" value="ECO:0007669"/>
    <property type="project" value="TreeGrafter"/>
</dbReference>
<proteinExistence type="inferred from homology"/>
<evidence type="ECO:0000313" key="15">
    <source>
        <dbReference type="Proteomes" id="UP000275385"/>
    </source>
</evidence>
<dbReference type="AlphaFoldDB" id="A0A420YNB9"/>
<evidence type="ECO:0000256" key="8">
    <source>
        <dbReference type="ARBA" id="ARBA00022816"/>
    </source>
</evidence>
<dbReference type="Proteomes" id="UP000275385">
    <property type="component" value="Unassembled WGS sequence"/>
</dbReference>
<dbReference type="PANTHER" id="PTHR11024">
    <property type="entry name" value="NUCLEAR PORE COMPLEX PROTEIN SEC13 / SEH1 FAMILY MEMBER"/>
    <property type="match status" value="1"/>
</dbReference>
<dbReference type="GO" id="GO:0005198">
    <property type="term" value="F:structural molecule activity"/>
    <property type="evidence" value="ECO:0007669"/>
    <property type="project" value="InterPro"/>
</dbReference>
<keyword evidence="10" id="KW-0811">Translocation</keyword>
<dbReference type="GO" id="GO:0032008">
    <property type="term" value="P:positive regulation of TOR signaling"/>
    <property type="evidence" value="ECO:0007669"/>
    <property type="project" value="TreeGrafter"/>
</dbReference>
<evidence type="ECO:0000256" key="2">
    <source>
        <dbReference type="ARBA" id="ARBA00010102"/>
    </source>
</evidence>
<dbReference type="OrthoDB" id="364224at2759"/>
<evidence type="ECO:0000256" key="4">
    <source>
        <dbReference type="ARBA" id="ARBA00021281"/>
    </source>
</evidence>
<dbReference type="STRING" id="177199.A0A420YNB9"/>
<evidence type="ECO:0000256" key="9">
    <source>
        <dbReference type="ARBA" id="ARBA00022927"/>
    </source>
</evidence>
<keyword evidence="5" id="KW-0813">Transport</keyword>
<dbReference type="GO" id="GO:0006606">
    <property type="term" value="P:protein import into nucleus"/>
    <property type="evidence" value="ECO:0007669"/>
    <property type="project" value="TreeGrafter"/>
</dbReference>
<keyword evidence="9" id="KW-0653">Protein transport</keyword>